<reference evidence="4" key="1">
    <citation type="submission" date="2021-09" db="EMBL/GenBank/DDBJ databases">
        <title>Network and meta-omics reveal the key degrader and cooperation patterns in an efficient 1,4-dioxane-degrading microbial community.</title>
        <authorList>
            <person name="Dai C."/>
        </authorList>
    </citation>
    <scope>NUCLEOTIDE SEQUENCE</scope>
    <source>
        <strain evidence="4">ZM13</strain>
    </source>
</reference>
<dbReference type="Pfam" id="PF02796">
    <property type="entry name" value="HTH_7"/>
    <property type="match status" value="1"/>
</dbReference>
<dbReference type="Gene3D" id="3.40.50.1390">
    <property type="entry name" value="Resolvase, N-terminal catalytic domain"/>
    <property type="match status" value="1"/>
</dbReference>
<feature type="domain" description="Resolvase/invertase-type recombinase catalytic" evidence="3">
    <location>
        <begin position="48"/>
        <end position="155"/>
    </location>
</feature>
<dbReference type="SUPFAM" id="SSF53041">
    <property type="entry name" value="Resolvase-like"/>
    <property type="match status" value="1"/>
</dbReference>
<dbReference type="SUPFAM" id="SSF46689">
    <property type="entry name" value="Homeodomain-like"/>
    <property type="match status" value="1"/>
</dbReference>
<dbReference type="CDD" id="cd00569">
    <property type="entry name" value="HTH_Hin_like"/>
    <property type="match status" value="1"/>
</dbReference>
<evidence type="ECO:0000313" key="5">
    <source>
        <dbReference type="Proteomes" id="UP000831684"/>
    </source>
</evidence>
<dbReference type="SMART" id="SM00857">
    <property type="entry name" value="Resolvase"/>
    <property type="match status" value="1"/>
</dbReference>
<organism evidence="4 5">
    <name type="scientific">Ancylobacter polymorphus</name>
    <dbReference type="NCBI Taxonomy" id="223390"/>
    <lineage>
        <taxon>Bacteria</taxon>
        <taxon>Pseudomonadati</taxon>
        <taxon>Pseudomonadota</taxon>
        <taxon>Alphaproteobacteria</taxon>
        <taxon>Hyphomicrobiales</taxon>
        <taxon>Xanthobacteraceae</taxon>
        <taxon>Ancylobacter</taxon>
    </lineage>
</organism>
<accession>A0A9E7D3H5</accession>
<dbReference type="Gene3D" id="1.10.10.60">
    <property type="entry name" value="Homeodomain-like"/>
    <property type="match status" value="1"/>
</dbReference>
<proteinExistence type="inferred from homology"/>
<dbReference type="InterPro" id="IPR036162">
    <property type="entry name" value="Resolvase-like_N_sf"/>
</dbReference>
<name>A0A9E7D3H5_9HYPH</name>
<dbReference type="InterPro" id="IPR006119">
    <property type="entry name" value="Resolv_N"/>
</dbReference>
<evidence type="ECO:0000256" key="1">
    <source>
        <dbReference type="ARBA" id="ARBA00009913"/>
    </source>
</evidence>
<dbReference type="GO" id="GO:0003677">
    <property type="term" value="F:DNA binding"/>
    <property type="evidence" value="ECO:0007669"/>
    <property type="project" value="InterPro"/>
</dbReference>
<dbReference type="Proteomes" id="UP000831684">
    <property type="component" value="Chromosome"/>
</dbReference>
<dbReference type="AlphaFoldDB" id="A0A9E7D3H5"/>
<feature type="region of interest" description="Disordered" evidence="2">
    <location>
        <begin position="31"/>
        <end position="50"/>
    </location>
</feature>
<dbReference type="InterPro" id="IPR009057">
    <property type="entry name" value="Homeodomain-like_sf"/>
</dbReference>
<evidence type="ECO:0000259" key="3">
    <source>
        <dbReference type="SMART" id="SM00857"/>
    </source>
</evidence>
<dbReference type="RefSeq" id="WP_244377417.1">
    <property type="nucleotide sequence ID" value="NZ_CP083239.1"/>
</dbReference>
<gene>
    <name evidence="4" type="ORF">K9D25_19180</name>
</gene>
<comment type="similarity">
    <text evidence="1">Belongs to the site-specific recombinase resolvase family.</text>
</comment>
<dbReference type="KEGG" id="apol:K9D25_19180"/>
<dbReference type="Pfam" id="PF00239">
    <property type="entry name" value="Resolvase"/>
    <property type="match status" value="1"/>
</dbReference>
<sequence length="225" mass="23635">MRAVAGGAPSLWGMMLIGYCLVESEAGVPPRPVTESTFPARRDALPPTAGSEPAEAAALRALGCEHVFSDIDDDRRIDRPGLRSALDFARVGDVLVVPALNHLGVDVEAVVRIVASLSRKGVTIQLGHMPMDMMIPTGEALAFACRALAQLSEPAPTPATTSGGPRRRGRPQSLSNKDIAKAHRLLASGNAVPDVARALGVSPATVYRIFPRRPQKAGHADDGGN</sequence>
<evidence type="ECO:0000313" key="4">
    <source>
        <dbReference type="EMBL" id="UOK70807.1"/>
    </source>
</evidence>
<protein>
    <submittedName>
        <fullName evidence="4">Recombinase family protein</fullName>
    </submittedName>
</protein>
<dbReference type="InterPro" id="IPR006120">
    <property type="entry name" value="Resolvase_HTH_dom"/>
</dbReference>
<evidence type="ECO:0000256" key="2">
    <source>
        <dbReference type="SAM" id="MobiDB-lite"/>
    </source>
</evidence>
<feature type="region of interest" description="Disordered" evidence="2">
    <location>
        <begin position="154"/>
        <end position="173"/>
    </location>
</feature>
<dbReference type="EMBL" id="CP083239">
    <property type="protein sequence ID" value="UOK70807.1"/>
    <property type="molecule type" value="Genomic_DNA"/>
</dbReference>
<dbReference type="GO" id="GO:0000150">
    <property type="term" value="F:DNA strand exchange activity"/>
    <property type="evidence" value="ECO:0007669"/>
    <property type="project" value="InterPro"/>
</dbReference>